<keyword evidence="8" id="KW-1185">Reference proteome</keyword>
<gene>
    <name evidence="7" type="primary">klc-2</name>
    <name evidence="7" type="ORF">LOCC1_G000336</name>
</gene>
<evidence type="ECO:0000256" key="6">
    <source>
        <dbReference type="ARBA" id="ARBA00023136"/>
    </source>
</evidence>
<evidence type="ECO:0000256" key="5">
    <source>
        <dbReference type="ARBA" id="ARBA00023128"/>
    </source>
</evidence>
<dbReference type="PANTHER" id="PTHR48182">
    <property type="entry name" value="PROTEIN SERAC1"/>
    <property type="match status" value="1"/>
</dbReference>
<dbReference type="PANTHER" id="PTHR48182:SF2">
    <property type="entry name" value="PROTEIN SERAC1"/>
    <property type="match status" value="1"/>
</dbReference>
<dbReference type="GO" id="GO:0005783">
    <property type="term" value="C:endoplasmic reticulum"/>
    <property type="evidence" value="ECO:0007669"/>
    <property type="project" value="UniProtKB-SubCell"/>
</dbReference>
<proteinExistence type="predicted"/>
<dbReference type="InterPro" id="IPR029058">
    <property type="entry name" value="AB_hydrolase_fold"/>
</dbReference>
<dbReference type="Gene3D" id="3.40.50.1820">
    <property type="entry name" value="alpha/beta hydrolase"/>
    <property type="match status" value="1"/>
</dbReference>
<dbReference type="SUPFAM" id="SSF48452">
    <property type="entry name" value="TPR-like"/>
    <property type="match status" value="2"/>
</dbReference>
<keyword evidence="4" id="KW-0256">Endoplasmic reticulum</keyword>
<dbReference type="SUPFAM" id="SSF53474">
    <property type="entry name" value="alpha/beta-Hydrolases"/>
    <property type="match status" value="1"/>
</dbReference>
<sequence>MALPSLIEFSDSTSGSTSQDAPLVDIVAVHGIYEEALATWTDADTNILWLRDLYPYKNYRARVLVYSYQATALSSPGEGSVDRILPYATNLVAELCAYRAHPRTSNRPIIFVCHGVGGLLVKRALVFSSMKRAKNIAHLRSIYVSTYAIIFMGTPHNGFNKGVLSLPWQKNEVGPSHFLISLLKESEMVREITDMFAPIMKRFAIYNFWEQLETHSGDFNDCVVEEESAAPAWDNVERCGIMATHSRMVKMKSDLDHGYRVIEEALRRYTRIAPSIIQSRRQKDLELLDTEWKVEAEALLRPQLEYSPSDDQPLENRNEWFLVNRSPTNYFTGRQAHADAVRNKLAEFQKQSRGKKPSIFVVYGLGGSGKTQFCLKYAYWGIFWIDASTEGNLESGFASIGQEAGKGASFAAGLHWLWKSTQPWLLILDNADDPDMDISRYFPPSGNGHILITTRNPAVIEYATAGDIRFAGMDPEEAIVLLLKSASPNDESGTPNPQRQSLAQGIVSELGYLALAIMQAGRTIRRKIATLEMYLNVYLGHRKSLMKTPRTLTADEANIITTWEIPFKNIVANRTSTEHKDAVTLLHIFAFIHFEHIPEEILQRFWTAIERSRSGNEPYHGILQPTKDDETQARLRRALRVLFEHSIIDYEPQKFSCSLHPVVYAWARDRLGETEQRWWLSRTMSMLALCISPNLEASGRSLRRLLLPHMDSCIRALELQYPSFPDDIERAAVIEKFAWIYAENGLWSIARTLQTKVMNFRVKNLGKRHSASILAQRSLAYTCWNLFEIRPAITIQLEVLRSLWWTRPSLKYWTAWPPWKPDHINYCTALSDLSSTLWLAGKRKESRYVGERAVDGLTRRLGPDDPQTLTAMFNLARTHLHLGNHHESHKLLVWVLNRRKRLFGHVHLDTLMARNELGILLCARKRNLFLAEHIISNVLEARKEILGEEHAYTLWSVNDLSKVLCERGRPEQAVKMLEEIVPVVVRTLGEDHVGMSMTRSNLARAYALSGHLEEAEGVLLRLLEVLPLDHPDWIHNMFGYVRVRVRQGKLAAAEKDCVETLEKISKTKVLALDDPRTIAFAEELLKIYRTQNQFQDIVALKKSVPGLNEENLVGVKFDIYTIRTGGP</sequence>
<evidence type="ECO:0000313" key="7">
    <source>
        <dbReference type="EMBL" id="TVY49516.1"/>
    </source>
</evidence>
<keyword evidence="5" id="KW-0496">Mitochondrion</keyword>
<evidence type="ECO:0000256" key="2">
    <source>
        <dbReference type="ARBA" id="ARBA00004240"/>
    </source>
</evidence>
<dbReference type="GO" id="GO:0005739">
    <property type="term" value="C:mitochondrion"/>
    <property type="evidence" value="ECO:0007669"/>
    <property type="project" value="UniProtKB-SubCell"/>
</dbReference>
<reference evidence="7 8" key="1">
    <citation type="submission" date="2018-05" db="EMBL/GenBank/DDBJ databases">
        <title>Genome sequencing and assembly of the regulated plant pathogen Lachnellula willkommii and related sister species for the development of diagnostic species identification markers.</title>
        <authorList>
            <person name="Giroux E."/>
            <person name="Bilodeau G."/>
        </authorList>
    </citation>
    <scope>NUCLEOTIDE SEQUENCE [LARGE SCALE GENOMIC DNA]</scope>
    <source>
        <strain evidence="7 8">CBS 160.35</strain>
    </source>
</reference>
<dbReference type="InterPro" id="IPR052374">
    <property type="entry name" value="SERAC1"/>
</dbReference>
<evidence type="ECO:0000256" key="3">
    <source>
        <dbReference type="ARBA" id="ARBA00004370"/>
    </source>
</evidence>
<dbReference type="GO" id="GO:0016020">
    <property type="term" value="C:membrane"/>
    <property type="evidence" value="ECO:0007669"/>
    <property type="project" value="UniProtKB-SubCell"/>
</dbReference>
<protein>
    <submittedName>
        <fullName evidence="7">Kinesin light chain</fullName>
    </submittedName>
</protein>
<dbReference type="EMBL" id="QGMI01000010">
    <property type="protein sequence ID" value="TVY49516.1"/>
    <property type="molecule type" value="Genomic_DNA"/>
</dbReference>
<dbReference type="Proteomes" id="UP000443090">
    <property type="component" value="Unassembled WGS sequence"/>
</dbReference>
<organism evidence="7 8">
    <name type="scientific">Lachnellula occidentalis</name>
    <dbReference type="NCBI Taxonomy" id="215460"/>
    <lineage>
        <taxon>Eukaryota</taxon>
        <taxon>Fungi</taxon>
        <taxon>Dikarya</taxon>
        <taxon>Ascomycota</taxon>
        <taxon>Pezizomycotina</taxon>
        <taxon>Leotiomycetes</taxon>
        <taxon>Helotiales</taxon>
        <taxon>Lachnaceae</taxon>
        <taxon>Lachnellula</taxon>
    </lineage>
</organism>
<dbReference type="InterPro" id="IPR011990">
    <property type="entry name" value="TPR-like_helical_dom_sf"/>
</dbReference>
<dbReference type="AlphaFoldDB" id="A0A8H8UKL9"/>
<dbReference type="InterPro" id="IPR027417">
    <property type="entry name" value="P-loop_NTPase"/>
</dbReference>
<evidence type="ECO:0000313" key="8">
    <source>
        <dbReference type="Proteomes" id="UP000443090"/>
    </source>
</evidence>
<dbReference type="Gene3D" id="3.40.50.300">
    <property type="entry name" value="P-loop containing nucleotide triphosphate hydrolases"/>
    <property type="match status" value="1"/>
</dbReference>
<dbReference type="Pfam" id="PF13424">
    <property type="entry name" value="TPR_12"/>
    <property type="match status" value="2"/>
</dbReference>
<evidence type="ECO:0000256" key="4">
    <source>
        <dbReference type="ARBA" id="ARBA00022824"/>
    </source>
</evidence>
<dbReference type="OrthoDB" id="5086500at2759"/>
<dbReference type="SUPFAM" id="SSF52540">
    <property type="entry name" value="P-loop containing nucleoside triphosphate hydrolases"/>
    <property type="match status" value="1"/>
</dbReference>
<accession>A0A8H8UKL9</accession>
<keyword evidence="6" id="KW-0472">Membrane</keyword>
<comment type="subcellular location">
    <subcellularLocation>
        <location evidence="2">Endoplasmic reticulum</location>
    </subcellularLocation>
    <subcellularLocation>
        <location evidence="3">Membrane</location>
    </subcellularLocation>
    <subcellularLocation>
        <location evidence="1">Mitochondrion</location>
    </subcellularLocation>
</comment>
<dbReference type="Gene3D" id="1.25.40.10">
    <property type="entry name" value="Tetratricopeptide repeat domain"/>
    <property type="match status" value="2"/>
</dbReference>
<comment type="caution">
    <text evidence="7">The sequence shown here is derived from an EMBL/GenBank/DDBJ whole genome shotgun (WGS) entry which is preliminary data.</text>
</comment>
<evidence type="ECO:0000256" key="1">
    <source>
        <dbReference type="ARBA" id="ARBA00004173"/>
    </source>
</evidence>
<name>A0A8H8UKL9_9HELO</name>